<evidence type="ECO:0008006" key="5">
    <source>
        <dbReference type="Google" id="ProtNLM"/>
    </source>
</evidence>
<evidence type="ECO:0000313" key="3">
    <source>
        <dbReference type="EMBL" id="OGE77737.1"/>
    </source>
</evidence>
<organism evidence="3 4">
    <name type="scientific">Candidatus Doudnabacteria bacterium RIFCSPHIGHO2_01_FULL_46_14</name>
    <dbReference type="NCBI Taxonomy" id="1817824"/>
    <lineage>
        <taxon>Bacteria</taxon>
        <taxon>Candidatus Doudnaibacteriota</taxon>
    </lineage>
</organism>
<sequence>MKILFFGDIMGKPGRSAVAKILPGLKKELQPDIVIANIENLAHGKGVTLSTIQNLVDGGVDFFTSGNHIYDKPEYKKVLEQFGGKIIRPANFAPDLAGDGYKIVEVGDDSILLVNLLGEVFMSEQVDQGPLTSPFYKINEILEKVGHDPKIKILDFHAEATSEKRAMGFWLDGRMSAVVGTHAHVPTADAQILPGGTGYITDIGMTGGAHSVIGVTTKSALARFQMHDLEQKKVALEIPDDDGRYEVSYVLLEIDEATGKCQNITSRAIPIYDINNQN</sequence>
<proteinExistence type="predicted"/>
<feature type="binding site" evidence="2">
    <location>
        <position position="8"/>
    </location>
    <ligand>
        <name>Fe cation</name>
        <dbReference type="ChEBI" id="CHEBI:24875"/>
        <label>1</label>
    </ligand>
</feature>
<name>A0A1F5NJ69_9BACT</name>
<dbReference type="Proteomes" id="UP000176864">
    <property type="component" value="Unassembled WGS sequence"/>
</dbReference>
<feature type="binding site" evidence="2">
    <location>
        <position position="39"/>
    </location>
    <ligand>
        <name>Fe cation</name>
        <dbReference type="ChEBI" id="CHEBI:24875"/>
        <label>2</label>
    </ligand>
</feature>
<protein>
    <recommendedName>
        <fullName evidence="5">Metallophosphoesterase</fullName>
    </recommendedName>
</protein>
<dbReference type="InterPro" id="IPR005235">
    <property type="entry name" value="YmdB-like"/>
</dbReference>
<gene>
    <name evidence="3" type="ORF">A2751_01615</name>
</gene>
<feature type="binding site" evidence="2">
    <location>
        <position position="40"/>
    </location>
    <ligand>
        <name>Fe cation</name>
        <dbReference type="ChEBI" id="CHEBI:24875"/>
        <label>1</label>
    </ligand>
</feature>
<dbReference type="STRING" id="1817824.A2751_01615"/>
<keyword evidence="2" id="KW-0479">Metal-binding</keyword>
<dbReference type="AlphaFoldDB" id="A0A1F5NJ69"/>
<feature type="binding site" evidence="2">
    <location>
        <position position="67"/>
    </location>
    <ligand>
        <name>Fe cation</name>
        <dbReference type="ChEBI" id="CHEBI:24875"/>
        <label>2</label>
    </ligand>
</feature>
<dbReference type="InterPro" id="IPR029052">
    <property type="entry name" value="Metallo-depent_PP-like"/>
</dbReference>
<comment type="caution">
    <text evidence="3">The sequence shown here is derived from an EMBL/GenBank/DDBJ whole genome shotgun (WGS) entry which is preliminary data.</text>
</comment>
<dbReference type="GO" id="GO:0046872">
    <property type="term" value="F:metal ion binding"/>
    <property type="evidence" value="ECO:0007669"/>
    <property type="project" value="UniProtKB-KW"/>
</dbReference>
<dbReference type="PANTHER" id="PTHR36303">
    <property type="entry name" value="2',3'-CYCLIC-NUCLEOTIDE 2'-PHOSPHODIESTERASE"/>
    <property type="match status" value="1"/>
</dbReference>
<dbReference type="PIRSF" id="PIRSF004789">
    <property type="entry name" value="DR1281"/>
    <property type="match status" value="1"/>
</dbReference>
<dbReference type="EMBL" id="MFEK01000016">
    <property type="protein sequence ID" value="OGE77737.1"/>
    <property type="molecule type" value="Genomic_DNA"/>
</dbReference>
<evidence type="ECO:0000256" key="2">
    <source>
        <dbReference type="PIRSR" id="PIRSR004789-51"/>
    </source>
</evidence>
<dbReference type="PANTHER" id="PTHR36303:SF1">
    <property type="entry name" value="2',3'-CYCLIC-NUCLEOTIDE 2'-PHOSPHODIESTERASE"/>
    <property type="match status" value="1"/>
</dbReference>
<reference evidence="3 4" key="1">
    <citation type="journal article" date="2016" name="Nat. Commun.">
        <title>Thousands of microbial genomes shed light on interconnected biogeochemical processes in an aquifer system.</title>
        <authorList>
            <person name="Anantharaman K."/>
            <person name="Brown C.T."/>
            <person name="Hug L.A."/>
            <person name="Sharon I."/>
            <person name="Castelle C.J."/>
            <person name="Probst A.J."/>
            <person name="Thomas B.C."/>
            <person name="Singh A."/>
            <person name="Wilkins M.J."/>
            <person name="Karaoz U."/>
            <person name="Brodie E.L."/>
            <person name="Williams K.H."/>
            <person name="Hubbard S.S."/>
            <person name="Banfield J.F."/>
        </authorList>
    </citation>
    <scope>NUCLEOTIDE SEQUENCE [LARGE SCALE GENOMIC DNA]</scope>
</reference>
<evidence type="ECO:0000313" key="4">
    <source>
        <dbReference type="Proteomes" id="UP000176864"/>
    </source>
</evidence>
<dbReference type="GO" id="GO:0004113">
    <property type="term" value="F:2',3'-cyclic-nucleotide 3'-phosphodiesterase activity"/>
    <property type="evidence" value="ECO:0007669"/>
    <property type="project" value="TreeGrafter"/>
</dbReference>
<feature type="active site" description="Proton donor" evidence="1">
    <location>
        <position position="68"/>
    </location>
</feature>
<feature type="binding site" evidence="2">
    <location>
        <position position="39"/>
    </location>
    <ligand>
        <name>Fe cation</name>
        <dbReference type="ChEBI" id="CHEBI:24875"/>
        <label>1</label>
    </ligand>
</feature>
<evidence type="ECO:0000256" key="1">
    <source>
        <dbReference type="PIRSR" id="PIRSR004789-50"/>
    </source>
</evidence>
<feature type="binding site" evidence="2">
    <location>
        <position position="157"/>
    </location>
    <ligand>
        <name>Fe cation</name>
        <dbReference type="ChEBI" id="CHEBI:24875"/>
        <label>2</label>
    </ligand>
</feature>
<feature type="binding site" evidence="2">
    <location>
        <position position="184"/>
    </location>
    <ligand>
        <name>Fe cation</name>
        <dbReference type="ChEBI" id="CHEBI:24875"/>
        <label>1</label>
    </ligand>
</feature>
<dbReference type="SUPFAM" id="SSF56300">
    <property type="entry name" value="Metallo-dependent phosphatases"/>
    <property type="match status" value="1"/>
</dbReference>
<accession>A0A1F5NJ69</accession>
<feature type="binding site" evidence="2">
    <location>
        <position position="182"/>
    </location>
    <ligand>
        <name>Fe cation</name>
        <dbReference type="ChEBI" id="CHEBI:24875"/>
        <label>2</label>
    </ligand>
</feature>
<dbReference type="Gene3D" id="3.60.21.10">
    <property type="match status" value="1"/>
</dbReference>
<dbReference type="Pfam" id="PF13277">
    <property type="entry name" value="YmdB"/>
    <property type="match status" value="1"/>
</dbReference>